<gene>
    <name evidence="2" type="ORF">GCM10009787_29780</name>
</gene>
<feature type="region of interest" description="Disordered" evidence="1">
    <location>
        <begin position="1"/>
        <end position="24"/>
    </location>
</feature>
<feature type="region of interest" description="Disordered" evidence="1">
    <location>
        <begin position="49"/>
        <end position="70"/>
    </location>
</feature>
<feature type="compositionally biased region" description="Low complexity" evidence="1">
    <location>
        <begin position="170"/>
        <end position="184"/>
    </location>
</feature>
<accession>A0ABN3BHW0</accession>
<proteinExistence type="predicted"/>
<feature type="region of interest" description="Disordered" evidence="1">
    <location>
        <begin position="170"/>
        <end position="206"/>
    </location>
</feature>
<evidence type="ECO:0000313" key="2">
    <source>
        <dbReference type="EMBL" id="GAA2196255.1"/>
    </source>
</evidence>
<evidence type="ECO:0000313" key="3">
    <source>
        <dbReference type="Proteomes" id="UP001501391"/>
    </source>
</evidence>
<dbReference type="EMBL" id="BAAAOQ010000009">
    <property type="protein sequence ID" value="GAA2196255.1"/>
    <property type="molecule type" value="Genomic_DNA"/>
</dbReference>
<keyword evidence="3" id="KW-1185">Reference proteome</keyword>
<comment type="caution">
    <text evidence="2">The sequence shown here is derived from an EMBL/GenBank/DDBJ whole genome shotgun (WGS) entry which is preliminary data.</text>
</comment>
<name>A0ABN3BHW0_9ACTN</name>
<protein>
    <submittedName>
        <fullName evidence="2">Membrane protein</fullName>
    </submittedName>
</protein>
<evidence type="ECO:0000256" key="1">
    <source>
        <dbReference type="SAM" id="MobiDB-lite"/>
    </source>
</evidence>
<reference evidence="2 3" key="1">
    <citation type="journal article" date="2019" name="Int. J. Syst. Evol. Microbiol.">
        <title>The Global Catalogue of Microorganisms (GCM) 10K type strain sequencing project: providing services to taxonomists for standard genome sequencing and annotation.</title>
        <authorList>
            <consortium name="The Broad Institute Genomics Platform"/>
            <consortium name="The Broad Institute Genome Sequencing Center for Infectious Disease"/>
            <person name="Wu L."/>
            <person name="Ma J."/>
        </authorList>
    </citation>
    <scope>NUCLEOTIDE SEQUENCE [LARGE SCALE GENOMIC DNA]</scope>
    <source>
        <strain evidence="2 3">JCM 14924</strain>
    </source>
</reference>
<organism evidence="2 3">
    <name type="scientific">Streptomyces bangladeshensis</name>
    <dbReference type="NCBI Taxonomy" id="295352"/>
    <lineage>
        <taxon>Bacteria</taxon>
        <taxon>Bacillati</taxon>
        <taxon>Actinomycetota</taxon>
        <taxon>Actinomycetes</taxon>
        <taxon>Kitasatosporales</taxon>
        <taxon>Streptomycetaceae</taxon>
        <taxon>Streptomyces</taxon>
    </lineage>
</organism>
<sequence length="206" mass="21385">MAFIGQEVTGSGPPRERPVRHHGRMTRTVRALPLLLLLPALLTACGTEKADAGDAPEPAPTTARQPEQDDRLRASGIAPELVYVTEVPGFTLAQQSVGVSGDDGFSAAYWAKNGAILRLSAERGSAADCPEDHICRAPAKGHVVRISGEKVAPDVLRRAADAVHRPTPAELAALLPPAPTATAPVQRGDLPSYGDGAPDNSVGQGG</sequence>
<dbReference type="Proteomes" id="UP001501391">
    <property type="component" value="Unassembled WGS sequence"/>
</dbReference>